<dbReference type="EMBL" id="JABSTQ010009912">
    <property type="protein sequence ID" value="KAG0424968.1"/>
    <property type="molecule type" value="Genomic_DNA"/>
</dbReference>
<accession>A0AC60PUX4</accession>
<gene>
    <name evidence="1" type="ORF">HPB47_027830</name>
</gene>
<sequence>MATKQVTIAILTVLFLAPAVIGDPILSTLLGHRSADSWTSARSADSESALAAEPSLRTMPGLSTLSQLTTPLILLGIGYYMLGYMPTAMPMFLGLLGLKARLLPYLTAIGLRENFDLDRVGRQLESSEFLERGFDYLDIKDTDCRRRAACEMGEWLSRSHPVVAKVVDVFSENMLKGSKYSDSLLEGARHTSCDTQFPKCPSSPLRTLSPFK</sequence>
<reference evidence="1 2" key="1">
    <citation type="journal article" date="2020" name="Cell">
        <title>Large-Scale Comparative Analyses of Tick Genomes Elucidate Their Genetic Diversity and Vector Capacities.</title>
        <authorList>
            <consortium name="Tick Genome and Microbiome Consortium (TIGMIC)"/>
            <person name="Jia N."/>
            <person name="Wang J."/>
            <person name="Shi W."/>
            <person name="Du L."/>
            <person name="Sun Y."/>
            <person name="Zhan W."/>
            <person name="Jiang J.F."/>
            <person name="Wang Q."/>
            <person name="Zhang B."/>
            <person name="Ji P."/>
            <person name="Bell-Sakyi L."/>
            <person name="Cui X.M."/>
            <person name="Yuan T.T."/>
            <person name="Jiang B.G."/>
            <person name="Yang W.F."/>
            <person name="Lam T.T."/>
            <person name="Chang Q.C."/>
            <person name="Ding S.J."/>
            <person name="Wang X.J."/>
            <person name="Zhu J.G."/>
            <person name="Ruan X.D."/>
            <person name="Zhao L."/>
            <person name="Wei J.T."/>
            <person name="Ye R.Z."/>
            <person name="Que T.C."/>
            <person name="Du C.H."/>
            <person name="Zhou Y.H."/>
            <person name="Cheng J.X."/>
            <person name="Dai P.F."/>
            <person name="Guo W.B."/>
            <person name="Han X.H."/>
            <person name="Huang E.J."/>
            <person name="Li L.F."/>
            <person name="Wei W."/>
            <person name="Gao Y.C."/>
            <person name="Liu J.Z."/>
            <person name="Shao H.Z."/>
            <person name="Wang X."/>
            <person name="Wang C.C."/>
            <person name="Yang T.C."/>
            <person name="Huo Q.B."/>
            <person name="Li W."/>
            <person name="Chen H.Y."/>
            <person name="Chen S.E."/>
            <person name="Zhou L.G."/>
            <person name="Ni X.B."/>
            <person name="Tian J.H."/>
            <person name="Sheng Y."/>
            <person name="Liu T."/>
            <person name="Pan Y.S."/>
            <person name="Xia L.Y."/>
            <person name="Li J."/>
            <person name="Zhao F."/>
            <person name="Cao W.C."/>
        </authorList>
    </citation>
    <scope>NUCLEOTIDE SEQUENCE [LARGE SCALE GENOMIC DNA]</scope>
    <source>
        <strain evidence="1">Iper-2018</strain>
    </source>
</reference>
<evidence type="ECO:0000313" key="2">
    <source>
        <dbReference type="Proteomes" id="UP000805193"/>
    </source>
</evidence>
<organism evidence="1 2">
    <name type="scientific">Ixodes persulcatus</name>
    <name type="common">Taiga tick</name>
    <dbReference type="NCBI Taxonomy" id="34615"/>
    <lineage>
        <taxon>Eukaryota</taxon>
        <taxon>Metazoa</taxon>
        <taxon>Ecdysozoa</taxon>
        <taxon>Arthropoda</taxon>
        <taxon>Chelicerata</taxon>
        <taxon>Arachnida</taxon>
        <taxon>Acari</taxon>
        <taxon>Parasitiformes</taxon>
        <taxon>Ixodida</taxon>
        <taxon>Ixodoidea</taxon>
        <taxon>Ixodidae</taxon>
        <taxon>Ixodinae</taxon>
        <taxon>Ixodes</taxon>
    </lineage>
</organism>
<name>A0AC60PUX4_IXOPE</name>
<comment type="caution">
    <text evidence="1">The sequence shown here is derived from an EMBL/GenBank/DDBJ whole genome shotgun (WGS) entry which is preliminary data.</text>
</comment>
<evidence type="ECO:0000313" key="1">
    <source>
        <dbReference type="EMBL" id="KAG0424968.1"/>
    </source>
</evidence>
<proteinExistence type="predicted"/>
<protein>
    <submittedName>
        <fullName evidence="1">Uncharacterized protein</fullName>
    </submittedName>
</protein>
<keyword evidence="2" id="KW-1185">Reference proteome</keyword>
<dbReference type="Proteomes" id="UP000805193">
    <property type="component" value="Unassembled WGS sequence"/>
</dbReference>